<sequence>MGFAIFIGYVFVIYLVTKLSGVPFPEIGTSAESTWRGAVLDLSIAAVLLAITTSMLGWWRAALFERKRSHHTWPIFVPIIMFLAAIANLFTTDWTKFDASFVLSLIALGLFVGFCEELMSRGLVLTSFRSRLPEVWAWLLTTLLFGGMHLVNAALGAPLSNSLAQAGLAAMSGTAFYILRRTTGSLIWAMALHGLWDVSVFAVGFAPLGTPFGSFLGPVVGVLSLAVVYWVIKGADEKPLVTPQPVVGGAVSAKA</sequence>
<dbReference type="GO" id="GO:0004175">
    <property type="term" value="F:endopeptidase activity"/>
    <property type="evidence" value="ECO:0007669"/>
    <property type="project" value="UniProtKB-ARBA"/>
</dbReference>
<evidence type="ECO:0000313" key="4">
    <source>
        <dbReference type="Proteomes" id="UP000298127"/>
    </source>
</evidence>
<evidence type="ECO:0000259" key="2">
    <source>
        <dbReference type="Pfam" id="PF02517"/>
    </source>
</evidence>
<protein>
    <submittedName>
        <fullName evidence="3">CPBP family intramembrane metalloprotease</fullName>
    </submittedName>
</protein>
<dbReference type="InterPro" id="IPR003675">
    <property type="entry name" value="Rce1/LyrA-like_dom"/>
</dbReference>
<keyword evidence="1" id="KW-1133">Transmembrane helix</keyword>
<evidence type="ECO:0000256" key="1">
    <source>
        <dbReference type="SAM" id="Phobius"/>
    </source>
</evidence>
<dbReference type="GO" id="GO:0008237">
    <property type="term" value="F:metallopeptidase activity"/>
    <property type="evidence" value="ECO:0007669"/>
    <property type="project" value="UniProtKB-KW"/>
</dbReference>
<feature type="transmembrane region" description="Helical" evidence="1">
    <location>
        <begin position="97"/>
        <end position="115"/>
    </location>
</feature>
<gene>
    <name evidence="3" type="ORF">E4M00_06720</name>
</gene>
<feature type="transmembrane region" description="Helical" evidence="1">
    <location>
        <begin position="186"/>
        <end position="206"/>
    </location>
</feature>
<accession>A0A4Y9R706</accession>
<proteinExistence type="predicted"/>
<keyword evidence="3" id="KW-0645">Protease</keyword>
<keyword evidence="3" id="KW-0482">Metalloprotease</keyword>
<dbReference type="GO" id="GO:0080120">
    <property type="term" value="P:CAAX-box protein maturation"/>
    <property type="evidence" value="ECO:0007669"/>
    <property type="project" value="UniProtKB-ARBA"/>
</dbReference>
<feature type="transmembrane region" description="Helical" evidence="1">
    <location>
        <begin position="162"/>
        <end position="179"/>
    </location>
</feature>
<dbReference type="AlphaFoldDB" id="A0A4Y9R706"/>
<dbReference type="GO" id="GO:0006508">
    <property type="term" value="P:proteolysis"/>
    <property type="evidence" value="ECO:0007669"/>
    <property type="project" value="UniProtKB-KW"/>
</dbReference>
<keyword evidence="1" id="KW-0472">Membrane</keyword>
<dbReference type="EMBL" id="SPQZ01000002">
    <property type="protein sequence ID" value="TFV99433.1"/>
    <property type="molecule type" value="Genomic_DNA"/>
</dbReference>
<organism evidence="3 4">
    <name type="scientific">Orlajensenia leifsoniae</name>
    <dbReference type="NCBI Taxonomy" id="2561933"/>
    <lineage>
        <taxon>Bacteria</taxon>
        <taxon>Bacillati</taxon>
        <taxon>Actinomycetota</taxon>
        <taxon>Actinomycetes</taxon>
        <taxon>Micrococcales</taxon>
        <taxon>Microbacteriaceae</taxon>
        <taxon>Orlajensenia</taxon>
    </lineage>
</organism>
<dbReference type="Proteomes" id="UP000298127">
    <property type="component" value="Unassembled WGS sequence"/>
</dbReference>
<feature type="transmembrane region" description="Helical" evidence="1">
    <location>
        <begin position="135"/>
        <end position="156"/>
    </location>
</feature>
<keyword evidence="4" id="KW-1185">Reference proteome</keyword>
<keyword evidence="1" id="KW-0812">Transmembrane</keyword>
<name>A0A4Y9R706_9MICO</name>
<evidence type="ECO:0000313" key="3">
    <source>
        <dbReference type="EMBL" id="TFV99433.1"/>
    </source>
</evidence>
<comment type="caution">
    <text evidence="3">The sequence shown here is derived from an EMBL/GenBank/DDBJ whole genome shotgun (WGS) entry which is preliminary data.</text>
</comment>
<keyword evidence="3" id="KW-0378">Hydrolase</keyword>
<feature type="transmembrane region" description="Helical" evidence="1">
    <location>
        <begin position="37"/>
        <end position="59"/>
    </location>
</feature>
<feature type="transmembrane region" description="Helical" evidence="1">
    <location>
        <begin position="71"/>
        <end position="91"/>
    </location>
</feature>
<reference evidence="3 4" key="1">
    <citation type="journal article" date="2018" name="J. Microbiol.">
        <title>Leifsonia flava sp. nov., a novel actinobacterium isolated from the rhizosphere of Aquilegia viridiflora.</title>
        <authorList>
            <person name="Cai Y."/>
            <person name="Tao W.Z."/>
            <person name="Ma Y.J."/>
            <person name="Cheng J."/>
            <person name="Zhang M.Y."/>
            <person name="Zhang Y.X."/>
        </authorList>
    </citation>
    <scope>NUCLEOTIDE SEQUENCE [LARGE SCALE GENOMIC DNA]</scope>
    <source>
        <strain evidence="3 4">SYP-B2174</strain>
    </source>
</reference>
<feature type="domain" description="CAAX prenyl protease 2/Lysostaphin resistance protein A-like" evidence="2">
    <location>
        <begin position="100"/>
        <end position="198"/>
    </location>
</feature>
<dbReference type="Pfam" id="PF02517">
    <property type="entry name" value="Rce1-like"/>
    <property type="match status" value="1"/>
</dbReference>
<feature type="transmembrane region" description="Helical" evidence="1">
    <location>
        <begin position="212"/>
        <end position="232"/>
    </location>
</feature>